<protein>
    <submittedName>
        <fullName evidence="1">Uncharacterized protein</fullName>
    </submittedName>
</protein>
<reference evidence="1 2" key="1">
    <citation type="submission" date="2019-02" db="EMBL/GenBank/DDBJ databases">
        <title>Deep-cultivation of Planctomycetes and their phenomic and genomic characterization uncovers novel biology.</title>
        <authorList>
            <person name="Wiegand S."/>
            <person name="Jogler M."/>
            <person name="Boedeker C."/>
            <person name="Pinto D."/>
            <person name="Vollmers J."/>
            <person name="Rivas-Marin E."/>
            <person name="Kohn T."/>
            <person name="Peeters S.H."/>
            <person name="Heuer A."/>
            <person name="Rast P."/>
            <person name="Oberbeckmann S."/>
            <person name="Bunk B."/>
            <person name="Jeske O."/>
            <person name="Meyerdierks A."/>
            <person name="Storesund J.E."/>
            <person name="Kallscheuer N."/>
            <person name="Luecker S."/>
            <person name="Lage O.M."/>
            <person name="Pohl T."/>
            <person name="Merkel B.J."/>
            <person name="Hornburger P."/>
            <person name="Mueller R.-W."/>
            <person name="Bruemmer F."/>
            <person name="Labrenz M."/>
            <person name="Spormann A.M."/>
            <person name="Op den Camp H."/>
            <person name="Overmann J."/>
            <person name="Amann R."/>
            <person name="Jetten M.S.M."/>
            <person name="Mascher T."/>
            <person name="Medema M.H."/>
            <person name="Devos D.P."/>
            <person name="Kaster A.-K."/>
            <person name="Ovreas L."/>
            <person name="Rohde M."/>
            <person name="Galperin M.Y."/>
            <person name="Jogler C."/>
        </authorList>
    </citation>
    <scope>NUCLEOTIDE SEQUENCE [LARGE SCALE GENOMIC DNA]</scope>
    <source>
        <strain evidence="1 2">K23_9</strain>
    </source>
</reference>
<dbReference type="EMBL" id="CP036526">
    <property type="protein sequence ID" value="QDT13229.1"/>
    <property type="molecule type" value="Genomic_DNA"/>
</dbReference>
<organism evidence="1 2">
    <name type="scientific">Stieleria marina</name>
    <dbReference type="NCBI Taxonomy" id="1930275"/>
    <lineage>
        <taxon>Bacteria</taxon>
        <taxon>Pseudomonadati</taxon>
        <taxon>Planctomycetota</taxon>
        <taxon>Planctomycetia</taxon>
        <taxon>Pirellulales</taxon>
        <taxon>Pirellulaceae</taxon>
        <taxon>Stieleria</taxon>
    </lineage>
</organism>
<proteinExistence type="predicted"/>
<dbReference type="RefSeq" id="WP_419189362.1">
    <property type="nucleotide sequence ID" value="NZ_CP036526.1"/>
</dbReference>
<accession>A0A517P1H0</accession>
<evidence type="ECO:0000313" key="2">
    <source>
        <dbReference type="Proteomes" id="UP000319817"/>
    </source>
</evidence>
<evidence type="ECO:0000313" key="1">
    <source>
        <dbReference type="EMBL" id="QDT13229.1"/>
    </source>
</evidence>
<sequence length="75" mass="8166">MSPIVVIPSTTADPHSVIHPTNALSDALLWELLGKPPLLAGDLEMEDVEADKDEHLACAQEDPMNHIGLYRPGRL</sequence>
<dbReference type="Proteomes" id="UP000319817">
    <property type="component" value="Chromosome"/>
</dbReference>
<name>A0A517P1H0_9BACT</name>
<gene>
    <name evidence="1" type="ORF">K239x_52460</name>
</gene>
<dbReference type="AlphaFoldDB" id="A0A517P1H0"/>
<keyword evidence="2" id="KW-1185">Reference proteome</keyword>